<dbReference type="GO" id="GO:0000287">
    <property type="term" value="F:magnesium ion binding"/>
    <property type="evidence" value="ECO:0007669"/>
    <property type="project" value="InterPro"/>
</dbReference>
<evidence type="ECO:0000259" key="3">
    <source>
        <dbReference type="Pfam" id="PF01648"/>
    </source>
</evidence>
<organism evidence="5 6">
    <name type="scientific">Sporocytophaga myxococcoides</name>
    <dbReference type="NCBI Taxonomy" id="153721"/>
    <lineage>
        <taxon>Bacteria</taxon>
        <taxon>Pseudomonadati</taxon>
        <taxon>Bacteroidota</taxon>
        <taxon>Cytophagia</taxon>
        <taxon>Cytophagales</taxon>
        <taxon>Cytophagaceae</taxon>
        <taxon>Sporocytophaga</taxon>
    </lineage>
</organism>
<evidence type="ECO:0000313" key="6">
    <source>
        <dbReference type="Proteomes" id="UP000030185"/>
    </source>
</evidence>
<dbReference type="InterPro" id="IPR008278">
    <property type="entry name" value="4-PPantetheinyl_Trfase_dom"/>
</dbReference>
<dbReference type="Gene3D" id="3.90.470.20">
    <property type="entry name" value="4'-phosphopantetheinyl transferase domain"/>
    <property type="match status" value="2"/>
</dbReference>
<evidence type="ECO:0000259" key="4">
    <source>
        <dbReference type="Pfam" id="PF22624"/>
    </source>
</evidence>
<comment type="similarity">
    <text evidence="1">Belongs to the P-Pant transferase superfamily. Gsp/Sfp/HetI/AcpT family.</text>
</comment>
<dbReference type="GO" id="GO:0019878">
    <property type="term" value="P:lysine biosynthetic process via aminoadipic acid"/>
    <property type="evidence" value="ECO:0007669"/>
    <property type="project" value="TreeGrafter"/>
</dbReference>
<dbReference type="EMBL" id="BBLT01000008">
    <property type="protein sequence ID" value="GAL86510.1"/>
    <property type="molecule type" value="Genomic_DNA"/>
</dbReference>
<evidence type="ECO:0000256" key="1">
    <source>
        <dbReference type="ARBA" id="ARBA00010990"/>
    </source>
</evidence>
<dbReference type="InterPro" id="IPR055066">
    <property type="entry name" value="AASDHPPT_N"/>
</dbReference>
<protein>
    <submittedName>
        <fullName evidence="5">Uncharacterized protein</fullName>
    </submittedName>
</protein>
<dbReference type="GO" id="GO:0008897">
    <property type="term" value="F:holo-[acyl-carrier-protein] synthase activity"/>
    <property type="evidence" value="ECO:0007669"/>
    <property type="project" value="InterPro"/>
</dbReference>
<dbReference type="GO" id="GO:0005829">
    <property type="term" value="C:cytosol"/>
    <property type="evidence" value="ECO:0007669"/>
    <property type="project" value="TreeGrafter"/>
</dbReference>
<proteinExistence type="inferred from homology"/>
<sequence length="210" mass="24585">MEIFYTKFEDKLDHKKINNYLKYLPSSMREDILKYQLPFDIQGRLFGKLLLKKIFEHYFSNQNILNQLKYNQYGRPYISDSGIDFSISHSGEYTAVAMSKGFSIGIDIEKIKEIPICDFKPVFTDNEWEAILSSTNPLKSFYVYWTKKESTVKADGRGLSIPLNEIIVDDAISILYEKQWHLYEINLAPDYMAHIASEQKDLINIYSITF</sequence>
<gene>
    <name evidence="5" type="ORF">MYP_3740</name>
</gene>
<dbReference type="STRING" id="153721.MYP_3740"/>
<evidence type="ECO:0000313" key="5">
    <source>
        <dbReference type="EMBL" id="GAL86510.1"/>
    </source>
</evidence>
<accession>A0A098LHT2</accession>
<keyword evidence="6" id="KW-1185">Reference proteome</keyword>
<dbReference type="InterPro" id="IPR050559">
    <property type="entry name" value="P-Pant_transferase_sf"/>
</dbReference>
<dbReference type="Pfam" id="PF22624">
    <property type="entry name" value="AASDHPPT_N"/>
    <property type="match status" value="1"/>
</dbReference>
<keyword evidence="2" id="KW-0808">Transferase</keyword>
<dbReference type="Proteomes" id="UP000030185">
    <property type="component" value="Unassembled WGS sequence"/>
</dbReference>
<dbReference type="AlphaFoldDB" id="A0A098LHT2"/>
<dbReference type="SUPFAM" id="SSF56214">
    <property type="entry name" value="4'-phosphopantetheinyl transferase"/>
    <property type="match status" value="2"/>
</dbReference>
<reference evidence="5 6" key="1">
    <citation type="submission" date="2014-09" db="EMBL/GenBank/DDBJ databases">
        <title>Sporocytophaga myxococcoides PG-01 genome sequencing.</title>
        <authorList>
            <person name="Liu L."/>
            <person name="Gao P.J."/>
            <person name="Chen G.J."/>
            <person name="Wang L.S."/>
        </authorList>
    </citation>
    <scope>NUCLEOTIDE SEQUENCE [LARGE SCALE GENOMIC DNA]</scope>
    <source>
        <strain evidence="5 6">PG-01</strain>
    </source>
</reference>
<comment type="caution">
    <text evidence="5">The sequence shown here is derived from an EMBL/GenBank/DDBJ whole genome shotgun (WGS) entry which is preliminary data.</text>
</comment>
<feature type="domain" description="4'-phosphopantetheinyl transferase N-terminal" evidence="4">
    <location>
        <begin position="16"/>
        <end position="98"/>
    </location>
</feature>
<name>A0A098LHT2_9BACT</name>
<evidence type="ECO:0000256" key="2">
    <source>
        <dbReference type="ARBA" id="ARBA00022679"/>
    </source>
</evidence>
<dbReference type="PANTHER" id="PTHR12215">
    <property type="entry name" value="PHOSPHOPANTETHEINE TRANSFERASE"/>
    <property type="match status" value="1"/>
</dbReference>
<feature type="domain" description="4'-phosphopantetheinyl transferase" evidence="3">
    <location>
        <begin position="103"/>
        <end position="173"/>
    </location>
</feature>
<dbReference type="PANTHER" id="PTHR12215:SF10">
    <property type="entry name" value="L-AMINOADIPATE-SEMIALDEHYDE DEHYDROGENASE-PHOSPHOPANTETHEINYL TRANSFERASE"/>
    <property type="match status" value="1"/>
</dbReference>
<dbReference type="eggNOG" id="COG2091">
    <property type="taxonomic scope" value="Bacteria"/>
</dbReference>
<dbReference type="InterPro" id="IPR037143">
    <property type="entry name" value="4-PPantetheinyl_Trfase_dom_sf"/>
</dbReference>
<dbReference type="Pfam" id="PF01648">
    <property type="entry name" value="ACPS"/>
    <property type="match status" value="1"/>
</dbReference>